<accession>A0A0H3A8Q1</accession>
<name>A0A0H3A8Q1_NITV4</name>
<dbReference type="EMBL" id="CP000527">
    <property type="protein sequence ID" value="ABM28471.1"/>
    <property type="molecule type" value="Genomic_DNA"/>
</dbReference>
<evidence type="ECO:0000313" key="3">
    <source>
        <dbReference type="Proteomes" id="UP000009173"/>
    </source>
</evidence>
<organism evidence="2 3">
    <name type="scientific">Nitratidesulfovibrio vulgaris (strain DP4)</name>
    <name type="common">Desulfovibrio vulgaris</name>
    <dbReference type="NCBI Taxonomy" id="391774"/>
    <lineage>
        <taxon>Bacteria</taxon>
        <taxon>Pseudomonadati</taxon>
        <taxon>Thermodesulfobacteriota</taxon>
        <taxon>Desulfovibrionia</taxon>
        <taxon>Desulfovibrionales</taxon>
        <taxon>Desulfovibrionaceae</taxon>
        <taxon>Nitratidesulfovibrio</taxon>
    </lineage>
</organism>
<evidence type="ECO:0000259" key="1">
    <source>
        <dbReference type="Pfam" id="PF04865"/>
    </source>
</evidence>
<feature type="domain" description="Baseplate protein J-like barrel" evidence="1">
    <location>
        <begin position="108"/>
        <end position="194"/>
    </location>
</feature>
<protein>
    <submittedName>
        <fullName evidence="2">Uncharacterized phage Mu protein GP47-like protein</fullName>
    </submittedName>
</protein>
<dbReference type="Pfam" id="PF04865">
    <property type="entry name" value="Baseplate_J"/>
    <property type="match status" value="1"/>
</dbReference>
<dbReference type="InterPro" id="IPR006949">
    <property type="entry name" value="Barrel_Baseplate_J-like"/>
</dbReference>
<dbReference type="InterPro" id="IPR052399">
    <property type="entry name" value="Phage_Baseplate_Assmbl_Protein"/>
</dbReference>
<proteinExistence type="predicted"/>
<gene>
    <name evidence="2" type="ordered locus">Dvul_1453</name>
</gene>
<dbReference type="RefSeq" id="WP_011792268.1">
    <property type="nucleotide sequence ID" value="NC_008751.1"/>
</dbReference>
<evidence type="ECO:0000313" key="2">
    <source>
        <dbReference type="EMBL" id="ABM28471.1"/>
    </source>
</evidence>
<dbReference type="KEGG" id="dvl:Dvul_1453"/>
<reference evidence="3" key="1">
    <citation type="journal article" date="2009" name="Environ. Microbiol.">
        <title>Contribution of mobile genetic elements to Desulfovibrio vulgaris genome plasticity.</title>
        <authorList>
            <person name="Walker C.B."/>
            <person name="Stolyar S."/>
            <person name="Chivian D."/>
            <person name="Pinel N."/>
            <person name="Gabster J.A."/>
            <person name="Dehal P.S."/>
            <person name="He Z."/>
            <person name="Yang Z.K."/>
            <person name="Yen H.C."/>
            <person name="Zhou J."/>
            <person name="Wall J.D."/>
            <person name="Hazen T.C."/>
            <person name="Arkin A.P."/>
            <person name="Stahl D.A."/>
        </authorList>
    </citation>
    <scope>NUCLEOTIDE SEQUENCE [LARGE SCALE GENOMIC DNA]</scope>
    <source>
        <strain evidence="3">DP4</strain>
    </source>
</reference>
<sequence length="403" mass="43493">MTTQTPSDLFTSMLRQAGVPVTAQDMQREWDAINTAQGSRITNDSAWSPFWRLISSMVTAPAQWLVSLLVEHALPNTFLRYASGQWLDVFAWGVDVKRKPAATASGRVVFTRASASGDLTIPQGTLVESPDIGGVIYRVQTVREDVIPHGQLGVTAEVQAEKSGAAYNLGPGYYSILTRPVPGVVSVSNGADWLTAPGADVESDEALRLRTRNQFAAVGQYHHDAAYRALIAAFAGVRTDHLFFEKDAPRGPGTANCHVMVESGIPPADLVDAINTHIAASGNHGHGDDMRCMAMRAKPVTMRATVYAVPQADTARRESLRRGVEDRIRCAFRENADFAMTKTMPLARFSLSRLAEELHLALPDLQSVELSYTLPGVGQGSAEDIVAALELPTLQGLTVEVAA</sequence>
<dbReference type="AlphaFoldDB" id="A0A0H3A8Q1"/>
<dbReference type="Proteomes" id="UP000009173">
    <property type="component" value="Chromosome"/>
</dbReference>
<dbReference type="HOGENOM" id="CLU_058632_0_0_7"/>
<dbReference type="PANTHER" id="PTHR37829:SF3">
    <property type="entry name" value="PROTEIN JAYE-RELATED"/>
    <property type="match status" value="1"/>
</dbReference>
<dbReference type="PANTHER" id="PTHR37829">
    <property type="entry name" value="PHAGE-LIKE ELEMENT PBSX PROTEIN XKDT"/>
    <property type="match status" value="1"/>
</dbReference>